<reference evidence="2" key="1">
    <citation type="submission" date="2022-08" db="UniProtKB">
        <authorList>
            <consortium name="EnsemblMetazoa"/>
        </authorList>
    </citation>
    <scope>IDENTIFICATION</scope>
    <source>
        <strain evidence="2">EBRO</strain>
    </source>
</reference>
<feature type="region of interest" description="Disordered" evidence="1">
    <location>
        <begin position="96"/>
        <end position="115"/>
    </location>
</feature>
<feature type="compositionally biased region" description="Polar residues" evidence="1">
    <location>
        <begin position="103"/>
        <end position="115"/>
    </location>
</feature>
<organism evidence="2">
    <name type="scientific">Anopheles atroparvus</name>
    <name type="common">European mosquito</name>
    <dbReference type="NCBI Taxonomy" id="41427"/>
    <lineage>
        <taxon>Eukaryota</taxon>
        <taxon>Metazoa</taxon>
        <taxon>Ecdysozoa</taxon>
        <taxon>Arthropoda</taxon>
        <taxon>Hexapoda</taxon>
        <taxon>Insecta</taxon>
        <taxon>Pterygota</taxon>
        <taxon>Neoptera</taxon>
        <taxon>Endopterygota</taxon>
        <taxon>Diptera</taxon>
        <taxon>Nematocera</taxon>
        <taxon>Culicoidea</taxon>
        <taxon>Culicidae</taxon>
        <taxon>Anophelinae</taxon>
        <taxon>Anopheles</taxon>
    </lineage>
</organism>
<sequence length="115" mass="12074">MVLVGGPESSSGRALAEKWIRNRPRCITDRPQGSSPKFAPPIEFVDQATLSPPEGYKDGSGLLDNALGGALGGHVFGAQHIQQLQTSPVKLGALLPSRKHSENPSGLSTESLESS</sequence>
<dbReference type="STRING" id="41427.A0A182IMY5"/>
<evidence type="ECO:0000313" key="2">
    <source>
        <dbReference type="EnsemblMetazoa" id="AATE002160-PA.1"/>
    </source>
</evidence>
<evidence type="ECO:0000256" key="1">
    <source>
        <dbReference type="SAM" id="MobiDB-lite"/>
    </source>
</evidence>
<protein>
    <submittedName>
        <fullName evidence="2">Uncharacterized protein</fullName>
    </submittedName>
</protein>
<dbReference type="AlphaFoldDB" id="A0A182IMY5"/>
<dbReference type="EnsemblMetazoa" id="AATE002160-RA">
    <property type="protein sequence ID" value="AATE002160-PA.1"/>
    <property type="gene ID" value="AATE002160"/>
</dbReference>
<dbReference type="VEuPathDB" id="VectorBase:AATE002160"/>
<proteinExistence type="predicted"/>
<accession>A0A182IMY5</accession>
<name>A0A182IMY5_ANOAO</name>